<accession>A0ABN2HWB9</accession>
<evidence type="ECO:0000313" key="1">
    <source>
        <dbReference type="EMBL" id="GAA1694660.1"/>
    </source>
</evidence>
<proteinExistence type="predicted"/>
<comment type="caution">
    <text evidence="1">The sequence shown here is derived from an EMBL/GenBank/DDBJ whole genome shotgun (WGS) entry which is preliminary data.</text>
</comment>
<dbReference type="GO" id="GO:0003677">
    <property type="term" value="F:DNA binding"/>
    <property type="evidence" value="ECO:0007669"/>
    <property type="project" value="UniProtKB-KW"/>
</dbReference>
<dbReference type="EMBL" id="BAAAPL010000001">
    <property type="protein sequence ID" value="GAA1694660.1"/>
    <property type="molecule type" value="Genomic_DNA"/>
</dbReference>
<reference evidence="1 2" key="1">
    <citation type="journal article" date="2019" name="Int. J. Syst. Evol. Microbiol.">
        <title>The Global Catalogue of Microorganisms (GCM) 10K type strain sequencing project: providing services to taxonomists for standard genome sequencing and annotation.</title>
        <authorList>
            <consortium name="The Broad Institute Genomics Platform"/>
            <consortium name="The Broad Institute Genome Sequencing Center for Infectious Disease"/>
            <person name="Wu L."/>
            <person name="Ma J."/>
        </authorList>
    </citation>
    <scope>NUCLEOTIDE SEQUENCE [LARGE SCALE GENOMIC DNA]</scope>
    <source>
        <strain evidence="1 2">JCM 15577</strain>
    </source>
</reference>
<dbReference type="RefSeq" id="WP_344069984.1">
    <property type="nucleotide sequence ID" value="NZ_BAAAPL010000001.1"/>
</dbReference>
<organism evidence="1 2">
    <name type="scientific">Microbacterium sediminicola</name>
    <dbReference type="NCBI Taxonomy" id="415210"/>
    <lineage>
        <taxon>Bacteria</taxon>
        <taxon>Bacillati</taxon>
        <taxon>Actinomycetota</taxon>
        <taxon>Actinomycetes</taxon>
        <taxon>Micrococcales</taxon>
        <taxon>Microbacteriaceae</taxon>
        <taxon>Microbacterium</taxon>
    </lineage>
</organism>
<sequence length="129" mass="14416">MAATLADVRALARTLPGSEERAMTHGAAWFVRRSLFAWECYPWPSTLEPARAIIAAEPVLGVTLADPIDALALMEMAPQVFFRTSDSPKPKIALRLNAVDPDHLAELVTESWRVQAPQYLRREFDAREV</sequence>
<dbReference type="InterPro" id="IPR058532">
    <property type="entry name" value="YjbR/MT2646/Rv2570-like"/>
</dbReference>
<name>A0ABN2HWB9_9MICO</name>
<keyword evidence="1" id="KW-0238">DNA-binding</keyword>
<protein>
    <submittedName>
        <fullName evidence="1">MmcQ/YjbR family DNA-binding protein</fullName>
    </submittedName>
</protein>
<keyword evidence="2" id="KW-1185">Reference proteome</keyword>
<dbReference type="Pfam" id="PF04237">
    <property type="entry name" value="YjbR"/>
    <property type="match status" value="1"/>
</dbReference>
<dbReference type="Proteomes" id="UP001501690">
    <property type="component" value="Unassembled WGS sequence"/>
</dbReference>
<evidence type="ECO:0000313" key="2">
    <source>
        <dbReference type="Proteomes" id="UP001501690"/>
    </source>
</evidence>
<gene>
    <name evidence="1" type="ORF">GCM10009808_09670</name>
</gene>